<reference evidence="1 2" key="1">
    <citation type="submission" date="2017-09" db="EMBL/GenBank/DDBJ databases">
        <title>Sphingomonas ginsenosidimutans KACC 14949, whole genome shotgun sequence.</title>
        <authorList>
            <person name="Feng G."/>
            <person name="Zhu H."/>
        </authorList>
    </citation>
    <scope>NUCLEOTIDE SEQUENCE [LARGE SCALE GENOMIC DNA]</scope>
    <source>
        <strain evidence="1 2">KACC 14949</strain>
    </source>
</reference>
<evidence type="ECO:0000313" key="1">
    <source>
        <dbReference type="EMBL" id="PCG08686.1"/>
    </source>
</evidence>
<protein>
    <submittedName>
        <fullName evidence="1">Uncharacterized protein</fullName>
    </submittedName>
</protein>
<dbReference type="Proteomes" id="UP000218784">
    <property type="component" value="Unassembled WGS sequence"/>
</dbReference>
<organism evidence="1 2">
    <name type="scientific">Sphingomonas ginsenosidimutans</name>
    <dbReference type="NCBI Taxonomy" id="862134"/>
    <lineage>
        <taxon>Bacteria</taxon>
        <taxon>Pseudomonadati</taxon>
        <taxon>Pseudomonadota</taxon>
        <taxon>Alphaproteobacteria</taxon>
        <taxon>Sphingomonadales</taxon>
        <taxon>Sphingomonadaceae</taxon>
        <taxon>Sphingomonas</taxon>
    </lineage>
</organism>
<gene>
    <name evidence="1" type="ORF">COA17_11050</name>
</gene>
<dbReference type="EMBL" id="NWVD01000004">
    <property type="protein sequence ID" value="PCG08686.1"/>
    <property type="molecule type" value="Genomic_DNA"/>
</dbReference>
<evidence type="ECO:0000313" key="2">
    <source>
        <dbReference type="Proteomes" id="UP000218784"/>
    </source>
</evidence>
<dbReference type="Pfam" id="PF20039">
    <property type="entry name" value="DUF6441"/>
    <property type="match status" value="1"/>
</dbReference>
<name>A0A2A4HVX9_9SPHN</name>
<dbReference type="InterPro" id="IPR045622">
    <property type="entry name" value="DUF6441"/>
</dbReference>
<dbReference type="AlphaFoldDB" id="A0A2A4HVX9"/>
<proteinExistence type="predicted"/>
<comment type="caution">
    <text evidence="1">The sequence shown here is derived from an EMBL/GenBank/DDBJ whole genome shotgun (WGS) entry which is preliminary data.</text>
</comment>
<accession>A0A2A4HVX9</accession>
<sequence length="222" mass="24007">MADGVDLLLDTAQLDRDADRLVRRYLSAGTETIADVTKGLERALEAATRDAVPGRLWRAWGSRAYPDHGPARDPAGEVFVNGKLRSRGAIEFWTHPGEVRGKRGQFLAVPLPAAGPRGRARDLSPADWERRHPGVKLRFVARPGRAPLLVADNAVLSGRKQVARANSEKRIAAGRGSTTIPIFVLLPMVKFRNAVAVPTIVAAAQRSIPGEFIRRAGAVTTS</sequence>
<keyword evidence="2" id="KW-1185">Reference proteome</keyword>
<dbReference type="RefSeq" id="WP_096612422.1">
    <property type="nucleotide sequence ID" value="NZ_NWVD01000004.1"/>
</dbReference>